<comment type="caution">
    <text evidence="7">The sequence shown here is derived from an EMBL/GenBank/DDBJ whole genome shotgun (WGS) entry which is preliminary data.</text>
</comment>
<dbReference type="InterPro" id="IPR009057">
    <property type="entry name" value="Homeodomain-like_sf"/>
</dbReference>
<evidence type="ECO:0000256" key="2">
    <source>
        <dbReference type="ARBA" id="ARBA00023155"/>
    </source>
</evidence>
<feature type="region of interest" description="Disordered" evidence="5">
    <location>
        <begin position="1"/>
        <end position="117"/>
    </location>
</feature>
<dbReference type="InterPro" id="IPR050224">
    <property type="entry name" value="TALE_homeobox"/>
</dbReference>
<dbReference type="GO" id="GO:0006355">
    <property type="term" value="P:regulation of DNA-templated transcription"/>
    <property type="evidence" value="ECO:0007669"/>
    <property type="project" value="InterPro"/>
</dbReference>
<feature type="compositionally biased region" description="Basic and acidic residues" evidence="5">
    <location>
        <begin position="8"/>
        <end position="22"/>
    </location>
</feature>
<keyword evidence="8" id="KW-1185">Reference proteome</keyword>
<dbReference type="GO" id="GO:0003677">
    <property type="term" value="F:DNA binding"/>
    <property type="evidence" value="ECO:0007669"/>
    <property type="project" value="UniProtKB-UniRule"/>
</dbReference>
<evidence type="ECO:0000256" key="4">
    <source>
        <dbReference type="PROSITE-ProRule" id="PRU00108"/>
    </source>
</evidence>
<evidence type="ECO:0000313" key="7">
    <source>
        <dbReference type="EMBL" id="KAJ0408401.1"/>
    </source>
</evidence>
<evidence type="ECO:0000313" key="8">
    <source>
        <dbReference type="Proteomes" id="UP001209570"/>
    </source>
</evidence>
<dbReference type="SUPFAM" id="SSF46689">
    <property type="entry name" value="Homeodomain-like"/>
    <property type="match status" value="1"/>
</dbReference>
<dbReference type="PANTHER" id="PTHR11850">
    <property type="entry name" value="HOMEOBOX PROTEIN TRANSCRIPTION FACTORS"/>
    <property type="match status" value="1"/>
</dbReference>
<dbReference type="EMBL" id="JAKCXM010000012">
    <property type="protein sequence ID" value="KAJ0408401.1"/>
    <property type="molecule type" value="Genomic_DNA"/>
</dbReference>
<keyword evidence="2 4" id="KW-0371">Homeobox</keyword>
<organism evidence="7 8">
    <name type="scientific">Pythium insidiosum</name>
    <name type="common">Pythiosis disease agent</name>
    <dbReference type="NCBI Taxonomy" id="114742"/>
    <lineage>
        <taxon>Eukaryota</taxon>
        <taxon>Sar</taxon>
        <taxon>Stramenopiles</taxon>
        <taxon>Oomycota</taxon>
        <taxon>Peronosporomycetes</taxon>
        <taxon>Pythiales</taxon>
        <taxon>Pythiaceae</taxon>
        <taxon>Pythium</taxon>
    </lineage>
</organism>
<comment type="subcellular location">
    <subcellularLocation>
        <location evidence="4">Nucleus</location>
    </subcellularLocation>
</comment>
<accession>A0AAD5QAB5</accession>
<evidence type="ECO:0000256" key="5">
    <source>
        <dbReference type="SAM" id="MobiDB-lite"/>
    </source>
</evidence>
<keyword evidence="1 4" id="KW-0238">DNA-binding</keyword>
<name>A0AAD5QAB5_PYTIN</name>
<sequence>MMTAEQEDALRLHSPRRVDDAPKAMAGQAAVTDAVKTEGGEQATRAKPPSSAQAEEDDDDDDDEDAEDDENGDDGNKGKVKGATRKRDDSSNANANGEKNDDDKKASKKSRRELPPHTVAILKGWMLSPEHVKHPYPTDEDKQMLLKKTGINMKQLTNWFTNARKRIWKPMMRREHSRQLQNAMEYEKARPGEPYPGAAPYDAPPVDYLKCVCFLTTK</sequence>
<feature type="DNA-binding region" description="Homeobox" evidence="4">
    <location>
        <begin position="107"/>
        <end position="171"/>
    </location>
</feature>
<dbReference type="PROSITE" id="PS50071">
    <property type="entry name" value="HOMEOBOX_2"/>
    <property type="match status" value="1"/>
</dbReference>
<dbReference type="Gene3D" id="1.10.10.60">
    <property type="entry name" value="Homeodomain-like"/>
    <property type="match status" value="1"/>
</dbReference>
<keyword evidence="3 4" id="KW-0539">Nucleus</keyword>
<dbReference type="InterPro" id="IPR001356">
    <property type="entry name" value="HD"/>
</dbReference>
<evidence type="ECO:0000256" key="3">
    <source>
        <dbReference type="ARBA" id="ARBA00023242"/>
    </source>
</evidence>
<feature type="domain" description="Homeobox" evidence="6">
    <location>
        <begin position="105"/>
        <end position="170"/>
    </location>
</feature>
<dbReference type="GO" id="GO:0005634">
    <property type="term" value="C:nucleus"/>
    <property type="evidence" value="ECO:0007669"/>
    <property type="project" value="UniProtKB-SubCell"/>
</dbReference>
<proteinExistence type="predicted"/>
<reference evidence="7" key="1">
    <citation type="submission" date="2021-12" db="EMBL/GenBank/DDBJ databases">
        <title>Prjna785345.</title>
        <authorList>
            <person name="Rujirawat T."/>
            <person name="Krajaejun T."/>
        </authorList>
    </citation>
    <scope>NUCLEOTIDE SEQUENCE</scope>
    <source>
        <strain evidence="7">Pi057C3</strain>
    </source>
</reference>
<dbReference type="AlphaFoldDB" id="A0AAD5QAB5"/>
<dbReference type="CDD" id="cd00086">
    <property type="entry name" value="homeodomain"/>
    <property type="match status" value="1"/>
</dbReference>
<dbReference type="SMART" id="SM00389">
    <property type="entry name" value="HOX"/>
    <property type="match status" value="1"/>
</dbReference>
<dbReference type="InterPro" id="IPR008422">
    <property type="entry name" value="KN_HD"/>
</dbReference>
<evidence type="ECO:0000259" key="6">
    <source>
        <dbReference type="PROSITE" id="PS50071"/>
    </source>
</evidence>
<feature type="compositionally biased region" description="Acidic residues" evidence="5">
    <location>
        <begin position="54"/>
        <end position="73"/>
    </location>
</feature>
<dbReference type="Proteomes" id="UP001209570">
    <property type="component" value="Unassembled WGS sequence"/>
</dbReference>
<protein>
    <recommendedName>
        <fullName evidence="6">Homeobox domain-containing protein</fullName>
    </recommendedName>
</protein>
<gene>
    <name evidence="7" type="ORF">P43SY_003127</name>
</gene>
<dbReference type="Pfam" id="PF05920">
    <property type="entry name" value="Homeobox_KN"/>
    <property type="match status" value="1"/>
</dbReference>
<evidence type="ECO:0000256" key="1">
    <source>
        <dbReference type="ARBA" id="ARBA00023125"/>
    </source>
</evidence>